<name>K2G9N1_9BACT</name>
<accession>K2G9N1</accession>
<reference evidence="1" key="1">
    <citation type="journal article" date="2012" name="Science">
        <title>Fermentation, hydrogen, and sulfur metabolism in multiple uncultivated bacterial phyla.</title>
        <authorList>
            <person name="Wrighton K.C."/>
            <person name="Thomas B.C."/>
            <person name="Sharon I."/>
            <person name="Miller C.S."/>
            <person name="Castelle C.J."/>
            <person name="VerBerkmoes N.C."/>
            <person name="Wilkins M.J."/>
            <person name="Hettich R.L."/>
            <person name="Lipton M.S."/>
            <person name="Williams K.H."/>
            <person name="Long P.E."/>
            <person name="Banfield J.F."/>
        </authorList>
    </citation>
    <scope>NUCLEOTIDE SEQUENCE [LARGE SCALE GENOMIC DNA]</scope>
</reference>
<protein>
    <submittedName>
        <fullName evidence="1">Uncharacterized protein</fullName>
    </submittedName>
</protein>
<organism evidence="1">
    <name type="scientific">uncultured bacterium</name>
    <name type="common">gcode 4</name>
    <dbReference type="NCBI Taxonomy" id="1234023"/>
    <lineage>
        <taxon>Bacteria</taxon>
        <taxon>environmental samples</taxon>
    </lineage>
</organism>
<proteinExistence type="predicted"/>
<sequence>MAIDTKWNFQTFDKNFIWATFKSQLDFIPKEIMSEKDKIFLIHSITWNKDFYDSLKDNEESLIEANNIKDWFNREFKALSYSNPEWLIMTEDDKKQMDENDNLKNPNVIFENLKVIIIGNLLRDYISTLWKYKKFDIKNTSTYDRSKWNIDFVMSFEEEEWKKSYIWLASTIIPIELKDHIEKLESRTETFCIEYQKAMNTWKFDMPRLVFTVEPKILFRILKSYYEKIKTDKDIWSLDTYDFMEKAVQDEYVNKQIVNYKVWEISRRIENLLLN</sequence>
<comment type="caution">
    <text evidence="1">The sequence shown here is derived from an EMBL/GenBank/DDBJ whole genome shotgun (WGS) entry which is preliminary data.</text>
</comment>
<dbReference type="AlphaFoldDB" id="K2G9N1"/>
<gene>
    <name evidence="1" type="ORF">ACD_4C00133G0002</name>
</gene>
<evidence type="ECO:0000313" key="1">
    <source>
        <dbReference type="EMBL" id="EKE26874.1"/>
    </source>
</evidence>
<dbReference type="EMBL" id="AMFJ01000649">
    <property type="protein sequence ID" value="EKE26874.1"/>
    <property type="molecule type" value="Genomic_DNA"/>
</dbReference>